<dbReference type="Pfam" id="PF13672">
    <property type="entry name" value="PP2C_2"/>
    <property type="match status" value="1"/>
</dbReference>
<evidence type="ECO:0000313" key="3">
    <source>
        <dbReference type="EMBL" id="MCS5711354.1"/>
    </source>
</evidence>
<name>A0A0Q9YJM6_9GAMM</name>
<accession>A0A0Q9YJM6</accession>
<dbReference type="InterPro" id="IPR001932">
    <property type="entry name" value="PPM-type_phosphatase-like_dom"/>
</dbReference>
<dbReference type="OrthoDB" id="9801841at2"/>
<dbReference type="GO" id="GO:0004722">
    <property type="term" value="F:protein serine/threonine phosphatase activity"/>
    <property type="evidence" value="ECO:0007669"/>
    <property type="project" value="UniProtKB-EC"/>
</dbReference>
<dbReference type="CDD" id="cd00143">
    <property type="entry name" value="PP2Cc"/>
    <property type="match status" value="1"/>
</dbReference>
<evidence type="ECO:0000313" key="2">
    <source>
        <dbReference type="EMBL" id="KRG20877.1"/>
    </source>
</evidence>
<evidence type="ECO:0000313" key="4">
    <source>
        <dbReference type="Proteomes" id="UP000051497"/>
    </source>
</evidence>
<dbReference type="AlphaFoldDB" id="A0A0Q9YJM6"/>
<sequence length="244" mass="27914">MTIKVKLYEATHIGKRDQNQDFCAYMQTEQASCFVVADGLGGHQRGEIASSFLCKAVMSEVQGSLSVIQNNPEQGIQDFLFKSYEKMRKNILEEFGPLDTHTTFVLAWFNESLLITAHVGDSRIYRVNPETMLWRTPDHTLVQDLFEQGLITEDEIGKHPEQNQLLRTVNLREKPDIDIVIHPPLNRDETLILCTDGFWTDTSITEIVKLANTPDFEAAFQQQIERLSQKPYSDNITLQVIKII</sequence>
<dbReference type="SMART" id="SM00332">
    <property type="entry name" value="PP2Cc"/>
    <property type="match status" value="1"/>
</dbReference>
<keyword evidence="2" id="KW-0378">Hydrolase</keyword>
<dbReference type="EC" id="3.1.3.16" evidence="2"/>
<dbReference type="EMBL" id="LKAJ02000001">
    <property type="protein sequence ID" value="MCS5711354.1"/>
    <property type="molecule type" value="Genomic_DNA"/>
</dbReference>
<gene>
    <name evidence="2" type="primary">stp</name>
    <name evidence="3" type="ORF">HT99x_007895</name>
    <name evidence="2" type="ORF">HT99x_02094</name>
</gene>
<proteinExistence type="predicted"/>
<reference evidence="2" key="1">
    <citation type="submission" date="2015-09" db="EMBL/GenBank/DDBJ databases">
        <title>Draft Genome Sequences of Two Novel Amoeba-resistant Intranuclear Bacteria, Candidatus Berkiella cookevillensis and Candidatus Berkiella aquae.</title>
        <authorList>
            <person name="Mehari Y.T."/>
            <person name="Arivett B.A."/>
            <person name="Farone A.L."/>
            <person name="Gunderson J.H."/>
            <person name="Farone M.B."/>
        </authorList>
    </citation>
    <scope>NUCLEOTIDE SEQUENCE [LARGE SCALE GENOMIC DNA]</scope>
    <source>
        <strain evidence="2">HT99</strain>
    </source>
</reference>
<feature type="domain" description="PPM-type phosphatase" evidence="1">
    <location>
        <begin position="4"/>
        <end position="243"/>
    </location>
</feature>
<dbReference type="SUPFAM" id="SSF81606">
    <property type="entry name" value="PP2C-like"/>
    <property type="match status" value="1"/>
</dbReference>
<dbReference type="STRING" id="295108.HT99x_02094"/>
<keyword evidence="4" id="KW-1185">Reference proteome</keyword>
<dbReference type="Gene3D" id="3.60.40.10">
    <property type="entry name" value="PPM-type phosphatase domain"/>
    <property type="match status" value="1"/>
</dbReference>
<dbReference type="RefSeq" id="WP_075066718.1">
    <property type="nucleotide sequence ID" value="NZ_LKAJ02000001.1"/>
</dbReference>
<dbReference type="SMART" id="SM00331">
    <property type="entry name" value="PP2C_SIG"/>
    <property type="match status" value="1"/>
</dbReference>
<evidence type="ECO:0000259" key="1">
    <source>
        <dbReference type="PROSITE" id="PS51746"/>
    </source>
</evidence>
<reference evidence="3" key="2">
    <citation type="journal article" date="2016" name="Genome Announc.">
        <title>Draft Genome Sequences of Two Novel Amoeba-Resistant Intranuclear Bacteria, 'Candidatus Berkiella cookevillensis' and 'Candidatus Berkiella aquae'.</title>
        <authorList>
            <person name="Mehari Y.T."/>
            <person name="Arivett B.A."/>
            <person name="Farone A.L."/>
            <person name="Gunderson J.H."/>
            <person name="Farone M.B."/>
        </authorList>
    </citation>
    <scope>NUCLEOTIDE SEQUENCE</scope>
    <source>
        <strain evidence="3">HT99</strain>
    </source>
</reference>
<dbReference type="EMBL" id="LKAJ01000008">
    <property type="protein sequence ID" value="KRG20877.1"/>
    <property type="molecule type" value="Genomic_DNA"/>
</dbReference>
<dbReference type="Proteomes" id="UP000051497">
    <property type="component" value="Unassembled WGS sequence"/>
</dbReference>
<dbReference type="PROSITE" id="PS51746">
    <property type="entry name" value="PPM_2"/>
    <property type="match status" value="1"/>
</dbReference>
<comment type="caution">
    <text evidence="2">The sequence shown here is derived from an EMBL/GenBank/DDBJ whole genome shotgun (WGS) entry which is preliminary data.</text>
</comment>
<organism evidence="2">
    <name type="scientific">Candidatus Berkiella aquae</name>
    <dbReference type="NCBI Taxonomy" id="295108"/>
    <lineage>
        <taxon>Bacteria</taxon>
        <taxon>Pseudomonadati</taxon>
        <taxon>Pseudomonadota</taxon>
        <taxon>Gammaproteobacteria</taxon>
        <taxon>Candidatus Berkiellales</taxon>
        <taxon>Candidatus Berkiellaceae</taxon>
        <taxon>Candidatus Berkiella</taxon>
    </lineage>
</organism>
<reference evidence="3" key="3">
    <citation type="submission" date="2021-06" db="EMBL/GenBank/DDBJ databases">
        <title>Genomic Description and Analysis of Intracellular Bacteria, Candidatus Berkiella cookevillensis and Candidatus Berkiella aquae.</title>
        <authorList>
            <person name="Kidane D.T."/>
            <person name="Mehari Y.T."/>
            <person name="Rice F.C."/>
            <person name="Arivett B.A."/>
            <person name="Farone A.L."/>
            <person name="Berk S.G."/>
            <person name="Farone M.B."/>
        </authorList>
    </citation>
    <scope>NUCLEOTIDE SEQUENCE</scope>
    <source>
        <strain evidence="3">HT99</strain>
    </source>
</reference>
<protein>
    <submittedName>
        <fullName evidence="3">Protein phosphatase 2C domain-containing protein</fullName>
    </submittedName>
    <submittedName>
        <fullName evidence="2">Serine/threonine phosphatase stp</fullName>
        <ecNumber evidence="2">3.1.3.16</ecNumber>
    </submittedName>
</protein>
<dbReference type="InterPro" id="IPR036457">
    <property type="entry name" value="PPM-type-like_dom_sf"/>
</dbReference>